<keyword evidence="2" id="KW-1185">Reference proteome</keyword>
<accession>A0ACC2RH88</accession>
<sequence length="922" mass="104868">MFLKFGLLLLSGGVCFRIHAVSNPPSTEPIQKNPLDYREYHGLLLTNQLRVLLVSDADVDKASVALAVATGAQDDPAGIPGLAHYIEHVLYQGSEKYPNPYEFMEFLDANGGERNALTESDRTIYHYYVDPEALEDSLDIFADLFAHPRFGEAEVNGEASVIDYEYNRDMPFTEESFRHTSFAALNTSHPIANFTCGNYATLVTEPRNRGVDIRDLVVSHHRQHYSANRMSLVVIGKESIKELRNMVIFRFSTIPDINIPLKRQGSPFTRDNLAADVLISPESDDKEFRVHFALTPTHSGFYAGLEVLKYLFNLYLEKCLLKILEERGLVDRVEITNEDNHREFSILAFNFGVTSQGMERKQEILKALFAYIDAIKWQGVNRKLYSKYVFASRNAPAEYDFPDDYALALASRLNIGISFSDVLYFFSNSVASEPSSIMEVVNQFNTNNFIAYTINQFEGPSLTEPWYGLNYTASKFTQPFLNILNSTKARDFEIRLPYMKPNNLSGISNNEYYQAEAKLLANNSIGIVKAIRLEPVDKAYFELEFDFRHNPTPGLLAHILLLKESMACICDFSSKDFPQPTTYHSFTVQGVSLMVLFEDTQSAQETAVAFSRLLKSFRATFRSLELARAKVLETFSSPESTDEMDSTTQLTRMIDPNFLDDMTKQESVKSVTLAQFERFVGKLFDSIKFNIVCSDKSLLDSLVSIKAKLEGIFGMDPSNMQYSRGELSWWHHGGDFIYSIPAPKGKARTIFYLHLYDAGEMGDYAMSLVATALLKSRFYHHLRTLRELGYNVDSESLTTPHGGGIMTTINTNRAVGYIEISLEGFLDSFRQGIQNITSHKLKQTITYLIRGCTQTLHRMRLSRDEPWSEIKAYTTKREKLQTAIEYLPTLTRVKFVEFINSRLKKSSPNHFKLSIHEIPFEL</sequence>
<dbReference type="Proteomes" id="UP001165960">
    <property type="component" value="Unassembled WGS sequence"/>
</dbReference>
<reference evidence="1" key="1">
    <citation type="submission" date="2022-04" db="EMBL/GenBank/DDBJ databases">
        <title>Genome of the entomopathogenic fungus Entomophthora muscae.</title>
        <authorList>
            <person name="Elya C."/>
            <person name="Lovett B.R."/>
            <person name="Lee E."/>
            <person name="Macias A.M."/>
            <person name="Hajek A.E."/>
            <person name="De Bivort B.L."/>
            <person name="Kasson M.T."/>
            <person name="De Fine Licht H.H."/>
            <person name="Stajich J.E."/>
        </authorList>
    </citation>
    <scope>NUCLEOTIDE SEQUENCE</scope>
    <source>
        <strain evidence="1">Berkeley</strain>
    </source>
</reference>
<evidence type="ECO:0000313" key="1">
    <source>
        <dbReference type="EMBL" id="KAJ9049379.1"/>
    </source>
</evidence>
<dbReference type="EMBL" id="QTSX02007240">
    <property type="protein sequence ID" value="KAJ9049379.1"/>
    <property type="molecule type" value="Genomic_DNA"/>
</dbReference>
<organism evidence="1 2">
    <name type="scientific">Entomophthora muscae</name>
    <dbReference type="NCBI Taxonomy" id="34485"/>
    <lineage>
        <taxon>Eukaryota</taxon>
        <taxon>Fungi</taxon>
        <taxon>Fungi incertae sedis</taxon>
        <taxon>Zoopagomycota</taxon>
        <taxon>Entomophthoromycotina</taxon>
        <taxon>Entomophthoromycetes</taxon>
        <taxon>Entomophthorales</taxon>
        <taxon>Entomophthoraceae</taxon>
        <taxon>Entomophthora</taxon>
    </lineage>
</organism>
<evidence type="ECO:0000313" key="2">
    <source>
        <dbReference type="Proteomes" id="UP001165960"/>
    </source>
</evidence>
<comment type="caution">
    <text evidence="1">The sequence shown here is derived from an EMBL/GenBank/DDBJ whole genome shotgun (WGS) entry which is preliminary data.</text>
</comment>
<protein>
    <submittedName>
        <fullName evidence="1">Uncharacterized protein</fullName>
    </submittedName>
</protein>
<gene>
    <name evidence="1" type="ORF">DSO57_1025201</name>
</gene>
<proteinExistence type="predicted"/>
<name>A0ACC2RH88_9FUNG</name>